<dbReference type="SUPFAM" id="SSF48097">
    <property type="entry name" value="Regulator of G-protein signaling, RGS"/>
    <property type="match status" value="2"/>
</dbReference>
<dbReference type="GO" id="GO:0005739">
    <property type="term" value="C:mitochondrion"/>
    <property type="evidence" value="ECO:0007669"/>
    <property type="project" value="TreeGrafter"/>
</dbReference>
<organism evidence="3">
    <name type="scientific">Culex tarsalis</name>
    <name type="common">Encephalitis mosquito</name>
    <dbReference type="NCBI Taxonomy" id="7177"/>
    <lineage>
        <taxon>Eukaryota</taxon>
        <taxon>Metazoa</taxon>
        <taxon>Ecdysozoa</taxon>
        <taxon>Arthropoda</taxon>
        <taxon>Hexapoda</taxon>
        <taxon>Insecta</taxon>
        <taxon>Pterygota</taxon>
        <taxon>Neoptera</taxon>
        <taxon>Endopterygota</taxon>
        <taxon>Diptera</taxon>
        <taxon>Nematocera</taxon>
        <taxon>Culicoidea</taxon>
        <taxon>Culicidae</taxon>
        <taxon>Culicinae</taxon>
        <taxon>Culicini</taxon>
        <taxon>Culex</taxon>
        <taxon>Culex</taxon>
    </lineage>
</organism>
<feature type="compositionally biased region" description="Low complexity" evidence="1">
    <location>
        <begin position="178"/>
        <end position="189"/>
    </location>
</feature>
<evidence type="ECO:0000259" key="2">
    <source>
        <dbReference type="PROSITE" id="PS50132"/>
    </source>
</evidence>
<dbReference type="GO" id="GO:0008104">
    <property type="term" value="P:intracellular protein localization"/>
    <property type="evidence" value="ECO:0007669"/>
    <property type="project" value="TreeGrafter"/>
</dbReference>
<dbReference type="PROSITE" id="PS50132">
    <property type="entry name" value="RGS"/>
    <property type="match status" value="2"/>
</dbReference>
<dbReference type="InterPro" id="IPR044926">
    <property type="entry name" value="RGS_subdomain_2"/>
</dbReference>
<name>A0A1Q3FCP7_CULTA</name>
<reference evidence="3" key="1">
    <citation type="submission" date="2017-01" db="EMBL/GenBank/DDBJ databases">
        <title>A deep insight into the sialotranscriptome of adult male and female Cluex tarsalis mosquitoes.</title>
        <authorList>
            <person name="Ribeiro J.M."/>
            <person name="Moreira F."/>
            <person name="Bernard K.A."/>
            <person name="Calvo E."/>
        </authorList>
    </citation>
    <scope>NUCLEOTIDE SEQUENCE</scope>
    <source>
        <strain evidence="3">Kern County</strain>
        <tissue evidence="3">Salivary glands</tissue>
    </source>
</reference>
<accession>A0A1Q3FCP7</accession>
<dbReference type="PANTHER" id="PTHR13155:SF1">
    <property type="entry name" value="A-KINASE ANCHOR PROTEIN 10, MITOCHONDRIAL"/>
    <property type="match status" value="1"/>
</dbReference>
<dbReference type="GO" id="GO:0005886">
    <property type="term" value="C:plasma membrane"/>
    <property type="evidence" value="ECO:0007669"/>
    <property type="project" value="TreeGrafter"/>
</dbReference>
<evidence type="ECO:0000256" key="1">
    <source>
        <dbReference type="SAM" id="MobiDB-lite"/>
    </source>
</evidence>
<dbReference type="Gene3D" id="1.10.167.10">
    <property type="entry name" value="Regulator of G-protein Signalling 4, domain 2"/>
    <property type="match status" value="2"/>
</dbReference>
<proteinExistence type="predicted"/>
<feature type="region of interest" description="Disordered" evidence="1">
    <location>
        <begin position="177"/>
        <end position="202"/>
    </location>
</feature>
<dbReference type="PANTHER" id="PTHR13155">
    <property type="entry name" value="A-KINASE ANCHOR PROTEINS"/>
    <property type="match status" value="1"/>
</dbReference>
<dbReference type="SMART" id="SM00315">
    <property type="entry name" value="RGS"/>
    <property type="match status" value="2"/>
</dbReference>
<dbReference type="InterPro" id="IPR016137">
    <property type="entry name" value="RGS"/>
</dbReference>
<dbReference type="InterPro" id="IPR052246">
    <property type="entry name" value="Cell_Polariz_PKAAnc"/>
</dbReference>
<feature type="compositionally biased region" description="Polar residues" evidence="1">
    <location>
        <begin position="34"/>
        <end position="44"/>
    </location>
</feature>
<dbReference type="EMBL" id="GFDL01009746">
    <property type="protein sequence ID" value="JAV25299.1"/>
    <property type="molecule type" value="Transcribed_RNA"/>
</dbReference>
<dbReference type="InterPro" id="IPR037719">
    <property type="entry name" value="AKAP10_AKB_dom"/>
</dbReference>
<feature type="domain" description="RGS" evidence="2">
    <location>
        <begin position="340"/>
        <end position="468"/>
    </location>
</feature>
<feature type="region of interest" description="Disordered" evidence="1">
    <location>
        <begin position="502"/>
        <end position="525"/>
    </location>
</feature>
<protein>
    <recommendedName>
        <fullName evidence="2">RGS domain-containing protein</fullName>
    </recommendedName>
</protein>
<dbReference type="GO" id="GO:0051018">
    <property type="term" value="F:protein kinase A binding"/>
    <property type="evidence" value="ECO:0007669"/>
    <property type="project" value="InterPro"/>
</dbReference>
<dbReference type="InterPro" id="IPR036305">
    <property type="entry name" value="RGS_sf"/>
</dbReference>
<feature type="domain" description="RGS" evidence="2">
    <location>
        <begin position="83"/>
        <end position="330"/>
    </location>
</feature>
<dbReference type="CDD" id="cd12804">
    <property type="entry name" value="AKAP10_AKB"/>
    <property type="match status" value="1"/>
</dbReference>
<dbReference type="AlphaFoldDB" id="A0A1Q3FCP7"/>
<dbReference type="Pfam" id="PF00615">
    <property type="entry name" value="RGS"/>
    <property type="match status" value="3"/>
</dbReference>
<feature type="region of interest" description="Disordered" evidence="1">
    <location>
        <begin position="660"/>
        <end position="681"/>
    </location>
</feature>
<feature type="region of interest" description="Disordered" evidence="1">
    <location>
        <begin position="1"/>
        <end position="51"/>
    </location>
</feature>
<evidence type="ECO:0000313" key="3">
    <source>
        <dbReference type="EMBL" id="JAV25299.1"/>
    </source>
</evidence>
<sequence length="681" mass="75332">MLQFLKKSAARRRSTGHASGEEENVNKAGEVITNGGTATKTMTEPVSDEEALREAERYWMDQQNQNSTNLCGAPVVKSRLSRNLLDILAEQSCICYFVQFLETKRALPLVKFWLEVEGFKAAAAESVRLDERIAKGVTGTVGQHRGLNRSVSSDNYDSVSFLSVDCDSISTFSENAFEDTGTTTEDPTTASSRSCTPIPATTPLPVLLEEDRKPATNEEAMRQSLTDDEKLKLEEQPAAAAATNVQQNGGGFNSLVISDAVRIYRKFLASSSPYYIEVPATILSAISLALCGGGKCSERIFDDVQQYLVEVMEKNHLNAFLESGFYCKYTFEVLSSDSLTLKDILCSEMALFYFMEYLEQKSKRHTLEFCVSASHFHRTTTSASSSGSSSSQAQADAVVLYQKYFSLQATCSLTLSDKVRFLIEEQICSQDVGVIKRCFELPSRIVERFLDRQYFQGFLKSPLYAKFLSELVGKIGSNPAEEASGNFGILAGRKQIFTNDRRVGAGGNQRRGHRKTFSDVTSDSTNRAAQAQHSPFISSQNTLLAMPDASFHRKRLNPPPLPSAGVGSSDLMLIDSRQLYNPDLLWRRNSVAGLTFGRVDALGRYERDFDIAEPPQDDDRWSKNRLKKAMRKLVNLPEDKAQEELAWQVAEMIVKDITSVTLSGGSGEMPPSDIPTSTASS</sequence>